<accession>A0AAE3FXN2</accession>
<evidence type="ECO:0000256" key="1">
    <source>
        <dbReference type="SAM" id="Phobius"/>
    </source>
</evidence>
<dbReference type="AlphaFoldDB" id="A0AAE3FXN2"/>
<dbReference type="InterPro" id="IPR003675">
    <property type="entry name" value="Rce1/LyrA-like_dom"/>
</dbReference>
<keyword evidence="1" id="KW-1133">Transmembrane helix</keyword>
<feature type="transmembrane region" description="Helical" evidence="1">
    <location>
        <begin position="12"/>
        <end position="34"/>
    </location>
</feature>
<reference evidence="3" key="1">
    <citation type="journal article" date="2022" name="Syst. Appl. Microbiol.">
        <title>Natronocalculus amylovorans gen. nov., sp. nov., and Natranaeroarchaeum aerophilus sp. nov., dominant culturable amylolytic natronoarchaea from hypersaline soda lakes in southwestern Siberia.</title>
        <authorList>
            <person name="Sorokin D.Y."/>
            <person name="Elcheninov A.G."/>
            <person name="Khizhniak T.V."/>
            <person name="Koenen M."/>
            <person name="Bale N.J."/>
            <person name="Damste J.S.S."/>
            <person name="Kublanov I.V."/>
        </authorList>
    </citation>
    <scope>NUCLEOTIDE SEQUENCE</scope>
    <source>
        <strain evidence="3">AArc-St2</strain>
    </source>
</reference>
<keyword evidence="4" id="KW-1185">Reference proteome</keyword>
<dbReference type="GO" id="GO:0080120">
    <property type="term" value="P:CAAX-box protein maturation"/>
    <property type="evidence" value="ECO:0007669"/>
    <property type="project" value="UniProtKB-ARBA"/>
</dbReference>
<dbReference type="EMBL" id="JAKRVX010000002">
    <property type="protein sequence ID" value="MCL9816785.1"/>
    <property type="molecule type" value="Genomic_DNA"/>
</dbReference>
<keyword evidence="3" id="KW-0645">Protease</keyword>
<sequence>MFAGSTSATGVGWVGVSLVCCVLLLLNPVGWLISKQVAKQIPQPHGADLIYAFGMTVSGLSVVSLFEVPIGSNPSPTALIAAVAIGCGLYIVDHLLWQWWTQSPIRAQPVTTTEYVVALCVIPGEECWYRAVPMVLIGFLGATGYGIFSAIIFGVAHVHNGPHEVIIKTWNGLLYAAAFVLTGSLFVPVALHCGYNLTSLNSDRIAGH</sequence>
<feature type="transmembrane region" description="Helical" evidence="1">
    <location>
        <begin position="173"/>
        <end position="195"/>
    </location>
</feature>
<protein>
    <submittedName>
        <fullName evidence="3">CPBP family intramembrane metalloprotease</fullName>
    </submittedName>
</protein>
<evidence type="ECO:0000313" key="4">
    <source>
        <dbReference type="Proteomes" id="UP001203207"/>
    </source>
</evidence>
<dbReference type="RefSeq" id="WP_250583639.1">
    <property type="nucleotide sequence ID" value="NZ_JAKRVX010000002.1"/>
</dbReference>
<dbReference type="Proteomes" id="UP001203207">
    <property type="component" value="Unassembled WGS sequence"/>
</dbReference>
<keyword evidence="1" id="KW-0812">Transmembrane</keyword>
<dbReference type="Pfam" id="PF02517">
    <property type="entry name" value="Rce1-like"/>
    <property type="match status" value="1"/>
</dbReference>
<name>A0AAE3FXN2_9EURY</name>
<evidence type="ECO:0000313" key="3">
    <source>
        <dbReference type="EMBL" id="MCL9816785.1"/>
    </source>
</evidence>
<proteinExistence type="predicted"/>
<dbReference type="GO" id="GO:0004175">
    <property type="term" value="F:endopeptidase activity"/>
    <property type="evidence" value="ECO:0007669"/>
    <property type="project" value="UniProtKB-ARBA"/>
</dbReference>
<organism evidence="3 4">
    <name type="scientific">Natronocalculus amylovorans</name>
    <dbReference type="NCBI Taxonomy" id="2917812"/>
    <lineage>
        <taxon>Archaea</taxon>
        <taxon>Methanobacteriati</taxon>
        <taxon>Methanobacteriota</taxon>
        <taxon>Stenosarchaea group</taxon>
        <taxon>Halobacteria</taxon>
        <taxon>Halobacteriales</taxon>
        <taxon>Haloferacaceae</taxon>
        <taxon>Natronocalculus</taxon>
    </lineage>
</organism>
<keyword evidence="1" id="KW-0472">Membrane</keyword>
<feature type="domain" description="CAAX prenyl protease 2/Lysostaphin resistance protein A-like" evidence="2">
    <location>
        <begin position="116"/>
        <end position="197"/>
    </location>
</feature>
<feature type="transmembrane region" description="Helical" evidence="1">
    <location>
        <begin position="78"/>
        <end position="97"/>
    </location>
</feature>
<feature type="transmembrane region" description="Helical" evidence="1">
    <location>
        <begin position="131"/>
        <end position="153"/>
    </location>
</feature>
<gene>
    <name evidence="3" type="ORF">AArcSt2_07500</name>
</gene>
<feature type="transmembrane region" description="Helical" evidence="1">
    <location>
        <begin position="46"/>
        <end position="66"/>
    </location>
</feature>
<comment type="caution">
    <text evidence="3">The sequence shown here is derived from an EMBL/GenBank/DDBJ whole genome shotgun (WGS) entry which is preliminary data.</text>
</comment>
<reference evidence="3" key="2">
    <citation type="submission" date="2022-02" db="EMBL/GenBank/DDBJ databases">
        <authorList>
            <person name="Elcheninov A.G."/>
            <person name="Sorokin D.Y."/>
            <person name="Kublanov I.V."/>
        </authorList>
    </citation>
    <scope>NUCLEOTIDE SEQUENCE</scope>
    <source>
        <strain evidence="3">AArc-St2</strain>
    </source>
</reference>
<keyword evidence="3" id="KW-0378">Hydrolase</keyword>
<dbReference type="GO" id="GO:0008237">
    <property type="term" value="F:metallopeptidase activity"/>
    <property type="evidence" value="ECO:0007669"/>
    <property type="project" value="UniProtKB-KW"/>
</dbReference>
<evidence type="ECO:0000259" key="2">
    <source>
        <dbReference type="Pfam" id="PF02517"/>
    </source>
</evidence>
<keyword evidence="3" id="KW-0482">Metalloprotease</keyword>